<dbReference type="EC" id="2.7.7.15" evidence="11"/>
<dbReference type="UniPathway" id="UPA00753">
    <property type="reaction ID" value="UER00739"/>
</dbReference>
<protein>
    <recommendedName>
        <fullName evidence="11">choline-phosphate cytidylyltransferase</fullName>
        <ecNumber evidence="11">2.7.7.15</ecNumber>
    </recommendedName>
</protein>
<accession>A0A8J9Z149</accession>
<dbReference type="FunFam" id="3.40.50.620:FF:000016">
    <property type="entry name" value="Putative choline-phosphate cytidylyltransferase B"/>
    <property type="match status" value="1"/>
</dbReference>
<evidence type="ECO:0000256" key="5">
    <source>
        <dbReference type="ARBA" id="ARBA00022695"/>
    </source>
</evidence>
<comment type="pathway">
    <text evidence="10">Phospholipid metabolism; phosphatidylcholine biosynthesis; phosphatidylcholine from phosphocholine: step 1/2.</text>
</comment>
<dbReference type="Pfam" id="PF18738">
    <property type="entry name" value="HEPN_DZIP3"/>
    <property type="match status" value="1"/>
</dbReference>
<dbReference type="InterPro" id="IPR004821">
    <property type="entry name" value="Cyt_trans-like"/>
</dbReference>
<evidence type="ECO:0000256" key="10">
    <source>
        <dbReference type="ARBA" id="ARBA00025706"/>
    </source>
</evidence>
<dbReference type="CDD" id="cd02174">
    <property type="entry name" value="CCT"/>
    <property type="match status" value="1"/>
</dbReference>
<proteinExistence type="inferred from homology"/>
<evidence type="ECO:0000256" key="13">
    <source>
        <dbReference type="SAM" id="MobiDB-lite"/>
    </source>
</evidence>
<dbReference type="OrthoDB" id="17102at2759"/>
<name>A0A8J9Z149_BRALA</name>
<dbReference type="Proteomes" id="UP000838412">
    <property type="component" value="Chromosome 14"/>
</dbReference>
<comment type="catalytic activity">
    <reaction evidence="12">
        <text>phosphocholine + CTP + H(+) = CDP-choline + diphosphate</text>
        <dbReference type="Rhea" id="RHEA:18997"/>
        <dbReference type="ChEBI" id="CHEBI:15378"/>
        <dbReference type="ChEBI" id="CHEBI:33019"/>
        <dbReference type="ChEBI" id="CHEBI:37563"/>
        <dbReference type="ChEBI" id="CHEBI:58779"/>
        <dbReference type="ChEBI" id="CHEBI:295975"/>
        <dbReference type="EC" id="2.7.7.15"/>
    </reaction>
    <physiologicalReaction direction="left-to-right" evidence="12">
        <dbReference type="Rhea" id="RHEA:18998"/>
    </physiologicalReaction>
</comment>
<evidence type="ECO:0000256" key="11">
    <source>
        <dbReference type="ARBA" id="ARBA00026101"/>
    </source>
</evidence>
<keyword evidence="5" id="KW-0548">Nucleotidyltransferase</keyword>
<keyword evidence="4" id="KW-0808">Transferase</keyword>
<dbReference type="Gene3D" id="3.40.50.620">
    <property type="entry name" value="HUPs"/>
    <property type="match status" value="1"/>
</dbReference>
<reference evidence="16" key="1">
    <citation type="submission" date="2022-01" db="EMBL/GenBank/DDBJ databases">
        <authorList>
            <person name="Braso-Vives M."/>
        </authorList>
    </citation>
    <scope>NUCLEOTIDE SEQUENCE</scope>
</reference>
<keyword evidence="7" id="KW-0594">Phospholipid biosynthesis</keyword>
<dbReference type="InterPro" id="IPR041723">
    <property type="entry name" value="CCT"/>
</dbReference>
<feature type="compositionally biased region" description="Low complexity" evidence="13">
    <location>
        <begin position="653"/>
        <end position="666"/>
    </location>
</feature>
<evidence type="ECO:0000313" key="16">
    <source>
        <dbReference type="EMBL" id="CAH1245665.1"/>
    </source>
</evidence>
<evidence type="ECO:0000256" key="1">
    <source>
        <dbReference type="ARBA" id="ARBA00005189"/>
    </source>
</evidence>
<comment type="pathway">
    <text evidence="1">Lipid metabolism.</text>
</comment>
<evidence type="ECO:0000256" key="12">
    <source>
        <dbReference type="ARBA" id="ARBA00048285"/>
    </source>
</evidence>
<dbReference type="PANTHER" id="PTHR10739">
    <property type="entry name" value="CYTIDYLYLTRANSFERASE"/>
    <property type="match status" value="1"/>
</dbReference>
<evidence type="ECO:0000256" key="7">
    <source>
        <dbReference type="ARBA" id="ARBA00023209"/>
    </source>
</evidence>
<dbReference type="InterPro" id="IPR014729">
    <property type="entry name" value="Rossmann-like_a/b/a_fold"/>
</dbReference>
<keyword evidence="17" id="KW-1185">Reference proteome</keyword>
<evidence type="ECO:0000259" key="15">
    <source>
        <dbReference type="Pfam" id="PF18738"/>
    </source>
</evidence>
<dbReference type="InterPro" id="IPR041249">
    <property type="entry name" value="HEPN_DZIP3"/>
</dbReference>
<comment type="similarity">
    <text evidence="2">Belongs to the cytidylyltransferase family.</text>
</comment>
<dbReference type="AlphaFoldDB" id="A0A8J9Z149"/>
<evidence type="ECO:0000256" key="6">
    <source>
        <dbReference type="ARBA" id="ARBA00023098"/>
    </source>
</evidence>
<gene>
    <name evidence="16" type="primary">PCYT1A</name>
    <name evidence="16" type="ORF">BLAG_LOCUS7915</name>
</gene>
<dbReference type="GO" id="GO:0004105">
    <property type="term" value="F:choline-phosphate cytidylyltransferase activity"/>
    <property type="evidence" value="ECO:0007669"/>
    <property type="project" value="UniProtKB-EC"/>
</dbReference>
<evidence type="ECO:0000256" key="8">
    <source>
        <dbReference type="ARBA" id="ARBA00023264"/>
    </source>
</evidence>
<feature type="region of interest" description="Disordered" evidence="13">
    <location>
        <begin position="646"/>
        <end position="703"/>
    </location>
</feature>
<dbReference type="GO" id="GO:0031210">
    <property type="term" value="F:phosphatidylcholine binding"/>
    <property type="evidence" value="ECO:0007669"/>
    <property type="project" value="TreeGrafter"/>
</dbReference>
<keyword evidence="6" id="KW-0443">Lipid metabolism</keyword>
<evidence type="ECO:0000256" key="2">
    <source>
        <dbReference type="ARBA" id="ARBA00010101"/>
    </source>
</evidence>
<evidence type="ECO:0000256" key="9">
    <source>
        <dbReference type="ARBA" id="ARBA00025501"/>
    </source>
</evidence>
<keyword evidence="8" id="KW-1208">Phospholipid metabolism</keyword>
<dbReference type="SUPFAM" id="SSF52374">
    <property type="entry name" value="Nucleotidylyl transferase"/>
    <property type="match status" value="1"/>
</dbReference>
<evidence type="ECO:0000256" key="3">
    <source>
        <dbReference type="ARBA" id="ARBA00022516"/>
    </source>
</evidence>
<dbReference type="NCBIfam" id="TIGR00125">
    <property type="entry name" value="cyt_tran_rel"/>
    <property type="match status" value="1"/>
</dbReference>
<sequence length="703" mass="80079">MAAGGFVYTKDIERRIRLQALLIDDGTALLRKIFEAEVLKVNPLGLEDLLLKKKGQLKSFYEDQKKKMFPSATEAADSSEDFDISLLYELLRKICNMKAPTSWGKPPKPPVGDTSREAWIMRLYLFRNENYGHIAKTALSEQEFDEIWEELSEILIGLGGNQSNIQERKVKPISPEQAKMYLERFEELERFEQLYQQGNEIKTLLTAQSEEVSKISENLQRQTIEVKGTKEELSDKLEDLKEGQQTIMTGQQHANSKMPPLIQKLCKHLQDQYRGELARIRPLPWCDWYLDLDHMFTTLEMPTPMDDEKLVQVCDLARAKDKDTLAQPMSTLESDKNQGYILSGADDPIMSTISKRKRRAESPLDSVYYDKQPLAHYAPAPFTEELPPCLEPWRRVTKDDALSGRVTRPIRVYADGIYDLFHAGHARALMQAKNLFPNTYLIVGVCSDNLTHSMKGYTVLNETERYEALRHCRYIDEIVRDAPWTCTPEFLDEHRVDFVAHDDIPYGAAGTSDVYKDIKAKGMFMATQRTEGISTSDIITRIVRDYDTYVRRNLARGYSAKDLNVSYINEKKFAIQNRVDKVKDKMKKVEHKTKQVVRNIEGKSHELIQKWEEKSREFIGSFLEFFGADGTWNTFWRDGTSIIRQALSPPASPSHSPQDSPSSSRSTEGFDGLEGAEGGDPEGVDPGAGGSGIDFSDSDSDED</sequence>
<comment type="function">
    <text evidence="9">Catalyzes the key rate-limiting step in the CDP-choline pathway for phosphatidylcholine biosynthesis.</text>
</comment>
<keyword evidence="3" id="KW-0444">Lipid biosynthesis</keyword>
<evidence type="ECO:0000313" key="17">
    <source>
        <dbReference type="Proteomes" id="UP000838412"/>
    </source>
</evidence>
<feature type="domain" description="DZIP3-like HEPN" evidence="15">
    <location>
        <begin position="56"/>
        <end position="179"/>
    </location>
</feature>
<feature type="domain" description="Cytidyltransferase-like" evidence="14">
    <location>
        <begin position="413"/>
        <end position="541"/>
    </location>
</feature>
<dbReference type="PANTHER" id="PTHR10739:SF13">
    <property type="entry name" value="CHOLINE-PHOSPHATE CYTIDYLYLTRANSFERASE"/>
    <property type="match status" value="1"/>
</dbReference>
<evidence type="ECO:0000256" key="4">
    <source>
        <dbReference type="ARBA" id="ARBA00022679"/>
    </source>
</evidence>
<evidence type="ECO:0000259" key="14">
    <source>
        <dbReference type="Pfam" id="PF01467"/>
    </source>
</evidence>
<dbReference type="EMBL" id="OV696699">
    <property type="protein sequence ID" value="CAH1245665.1"/>
    <property type="molecule type" value="Genomic_DNA"/>
</dbReference>
<organism evidence="16 17">
    <name type="scientific">Branchiostoma lanceolatum</name>
    <name type="common">Common lancelet</name>
    <name type="synonym">Amphioxus lanceolatum</name>
    <dbReference type="NCBI Taxonomy" id="7740"/>
    <lineage>
        <taxon>Eukaryota</taxon>
        <taxon>Metazoa</taxon>
        <taxon>Chordata</taxon>
        <taxon>Cephalochordata</taxon>
        <taxon>Leptocardii</taxon>
        <taxon>Amphioxiformes</taxon>
        <taxon>Branchiostomatidae</taxon>
        <taxon>Branchiostoma</taxon>
    </lineage>
</organism>
<dbReference type="Pfam" id="PF01467">
    <property type="entry name" value="CTP_transf_like"/>
    <property type="match status" value="1"/>
</dbReference>
<dbReference type="InterPro" id="IPR045049">
    <property type="entry name" value="Pcy1-like"/>
</dbReference>